<evidence type="ECO:0000256" key="3">
    <source>
        <dbReference type="ARBA" id="ARBA00022741"/>
    </source>
</evidence>
<keyword evidence="4 6" id="KW-0067">ATP-binding</keyword>
<dbReference type="Proteomes" id="UP001466331">
    <property type="component" value="Unassembled WGS sequence"/>
</dbReference>
<evidence type="ECO:0000313" key="7">
    <source>
        <dbReference type="Proteomes" id="UP001466331"/>
    </source>
</evidence>
<dbReference type="RefSeq" id="WP_420070342.1">
    <property type="nucleotide sequence ID" value="NZ_JBCHKQ010000006.1"/>
</dbReference>
<dbReference type="PROSITE" id="PS00675">
    <property type="entry name" value="SIGMA54_INTERACT_1"/>
    <property type="match status" value="1"/>
</dbReference>
<evidence type="ECO:0000256" key="2">
    <source>
        <dbReference type="ARBA" id="ARBA00022448"/>
    </source>
</evidence>
<dbReference type="InterPro" id="IPR025662">
    <property type="entry name" value="Sigma_54_int_dom_ATP-bd_1"/>
</dbReference>
<keyword evidence="3" id="KW-0547">Nucleotide-binding</keyword>
<dbReference type="CDD" id="cd03255">
    <property type="entry name" value="ABC_MJ0796_LolCDE_FtsE"/>
    <property type="match status" value="1"/>
</dbReference>
<comment type="similarity">
    <text evidence="1">Belongs to the ABC transporter superfamily.</text>
</comment>
<dbReference type="InterPro" id="IPR017871">
    <property type="entry name" value="ABC_transporter-like_CS"/>
</dbReference>
<dbReference type="InterPro" id="IPR003439">
    <property type="entry name" value="ABC_transporter-like_ATP-bd"/>
</dbReference>
<feature type="domain" description="ABC transporter" evidence="5">
    <location>
        <begin position="5"/>
        <end position="225"/>
    </location>
</feature>
<dbReference type="InterPro" id="IPR003593">
    <property type="entry name" value="AAA+_ATPase"/>
</dbReference>
<dbReference type="SUPFAM" id="SSF52540">
    <property type="entry name" value="P-loop containing nucleoside triphosphate hydrolases"/>
    <property type="match status" value="1"/>
</dbReference>
<name>A0ABU9UE02_9SPIR</name>
<keyword evidence="2" id="KW-0813">Transport</keyword>
<dbReference type="Gene3D" id="3.40.50.300">
    <property type="entry name" value="P-loop containing nucleotide triphosphate hydrolases"/>
    <property type="match status" value="1"/>
</dbReference>
<sequence>MNNSIVANDIVKEYSSGGTIIRILDSISVSMESGRVYVITGESGSGKSTLLHIIGGLDKPDSGRVEISGQDISNLSEEELTEFRRNHLGFVFQMHYLLRECTSLENVFLPAYMSGISKKDSEDRARYLIEKVGLSDRMTHYPHQLSGGERQRIAIARALVNNPSIILADEPTGNLDERTSRTVEDIFFSLVRDEGVTLVMVTHDMSLANRADCHFHLENGRLKQL</sequence>
<evidence type="ECO:0000259" key="5">
    <source>
        <dbReference type="PROSITE" id="PS50893"/>
    </source>
</evidence>
<evidence type="ECO:0000256" key="1">
    <source>
        <dbReference type="ARBA" id="ARBA00005417"/>
    </source>
</evidence>
<evidence type="ECO:0000256" key="4">
    <source>
        <dbReference type="ARBA" id="ARBA00022840"/>
    </source>
</evidence>
<evidence type="ECO:0000313" key="6">
    <source>
        <dbReference type="EMBL" id="MEM5948891.1"/>
    </source>
</evidence>
<gene>
    <name evidence="6" type="ORF">WKV44_10100</name>
</gene>
<dbReference type="InterPro" id="IPR017911">
    <property type="entry name" value="MacB-like_ATP-bd"/>
</dbReference>
<dbReference type="PANTHER" id="PTHR42798">
    <property type="entry name" value="LIPOPROTEIN-RELEASING SYSTEM ATP-BINDING PROTEIN LOLD"/>
    <property type="match status" value="1"/>
</dbReference>
<comment type="caution">
    <text evidence="6">The sequence shown here is derived from an EMBL/GenBank/DDBJ whole genome shotgun (WGS) entry which is preliminary data.</text>
</comment>
<protein>
    <submittedName>
        <fullName evidence="6">ABC transporter ATP-binding protein</fullName>
    </submittedName>
</protein>
<dbReference type="PROSITE" id="PS50893">
    <property type="entry name" value="ABC_TRANSPORTER_2"/>
    <property type="match status" value="1"/>
</dbReference>
<dbReference type="GO" id="GO:0005524">
    <property type="term" value="F:ATP binding"/>
    <property type="evidence" value="ECO:0007669"/>
    <property type="project" value="UniProtKB-KW"/>
</dbReference>
<dbReference type="SMART" id="SM00382">
    <property type="entry name" value="AAA"/>
    <property type="match status" value="1"/>
</dbReference>
<proteinExistence type="inferred from homology"/>
<keyword evidence="7" id="KW-1185">Reference proteome</keyword>
<dbReference type="InterPro" id="IPR027417">
    <property type="entry name" value="P-loop_NTPase"/>
</dbReference>
<dbReference type="PANTHER" id="PTHR42798:SF2">
    <property type="entry name" value="ABC TRANSPORTER ATP-BINDING PROTEIN MG467-RELATED"/>
    <property type="match status" value="1"/>
</dbReference>
<accession>A0ABU9UE02</accession>
<reference evidence="6 7" key="1">
    <citation type="submission" date="2024-03" db="EMBL/GenBank/DDBJ databases">
        <title>Ignisphaera cupida sp. nov., a hyperthermophilic hydrolytic archaeon from a hot spring of Kamchatka, and proposal of Ignisphaeraceae fam. nov.</title>
        <authorList>
            <person name="Podosokorskaya O.A."/>
            <person name="Elcheninov A.G."/>
            <person name="Maltseva A.I."/>
            <person name="Zayulina K.S."/>
            <person name="Novikov A."/>
            <person name="Merkel A.Y."/>
        </authorList>
    </citation>
    <scope>NUCLEOTIDE SEQUENCE [LARGE SCALE GENOMIC DNA]</scope>
    <source>
        <strain evidence="6 7">38H-sp</strain>
    </source>
</reference>
<dbReference type="Pfam" id="PF00005">
    <property type="entry name" value="ABC_tran"/>
    <property type="match status" value="1"/>
</dbReference>
<dbReference type="PROSITE" id="PS00211">
    <property type="entry name" value="ABC_TRANSPORTER_1"/>
    <property type="match status" value="1"/>
</dbReference>
<dbReference type="EMBL" id="JBCHKQ010000006">
    <property type="protein sequence ID" value="MEM5948891.1"/>
    <property type="molecule type" value="Genomic_DNA"/>
</dbReference>
<organism evidence="6 7">
    <name type="scientific">Rarispira pelagica</name>
    <dbReference type="NCBI Taxonomy" id="3141764"/>
    <lineage>
        <taxon>Bacteria</taxon>
        <taxon>Pseudomonadati</taxon>
        <taxon>Spirochaetota</taxon>
        <taxon>Spirochaetia</taxon>
        <taxon>Winmispirales</taxon>
        <taxon>Winmispiraceae</taxon>
        <taxon>Rarispira</taxon>
    </lineage>
</organism>